<evidence type="ECO:0000256" key="5">
    <source>
        <dbReference type="ARBA" id="ARBA00022989"/>
    </source>
</evidence>
<feature type="transmembrane region" description="Helical" evidence="7">
    <location>
        <begin position="356"/>
        <end position="377"/>
    </location>
</feature>
<accession>A0ABS5PME7</accession>
<evidence type="ECO:0000313" key="9">
    <source>
        <dbReference type="EMBL" id="MBS7526233.1"/>
    </source>
</evidence>
<feature type="transmembrane region" description="Helical" evidence="7">
    <location>
        <begin position="273"/>
        <end position="294"/>
    </location>
</feature>
<feature type="transmembrane region" description="Helical" evidence="7">
    <location>
        <begin position="47"/>
        <end position="69"/>
    </location>
</feature>
<keyword evidence="10" id="KW-1185">Reference proteome</keyword>
<sequence>MIIGLILLLIFLFLGMPIGFCLGAAGIIGLTYVQGFDLAVNILMTTPFRSVASYTLVTIPLFVLMAEFLDVTGLAKKSYIAAYKWIGHLRGGLGIATIIGGAAFGACSGSSSASTATFGAIAIPEMKKCNYSDELSAGTVAIAGTLAAIIPPSILLVVYGSQANVSIGKVLIAGIIPGAMMALLYAFGVWLIVKIWPKHAPPVEPYSWSERFKALWDIWPMVIIALMILIFLYSGITTPTETAAFGAIVTLLLGILTKSITLPEVIQSLKNTLKTTAMMFTIIIGAQIFTYYLTLTGLTQAAITAISGLDVSNAVIMLLIVIVYLFLGMFLPSMGTMLLTLPLVLPLMIEMGYDPIWFGVVLVMLLEVGLITPPVGLNCFIASGTSGIPLSKVFKGAMPLLAMAMFGIFLMIMFPQIVLWLPTMMK</sequence>
<feature type="transmembrane region" description="Helical" evidence="7">
    <location>
        <begin position="397"/>
        <end position="421"/>
    </location>
</feature>
<dbReference type="InterPro" id="IPR004681">
    <property type="entry name" value="TRAP_DctM"/>
</dbReference>
<dbReference type="PIRSF" id="PIRSF006066">
    <property type="entry name" value="HI0050"/>
    <property type="match status" value="1"/>
</dbReference>
<protein>
    <submittedName>
        <fullName evidence="9">TRAP transporter large permease</fullName>
    </submittedName>
</protein>
<feature type="domain" description="TRAP C4-dicarboxylate transport system permease DctM subunit" evidence="8">
    <location>
        <begin position="5"/>
        <end position="417"/>
    </location>
</feature>
<evidence type="ECO:0000256" key="6">
    <source>
        <dbReference type="ARBA" id="ARBA00023136"/>
    </source>
</evidence>
<proteinExistence type="predicted"/>
<keyword evidence="4 7" id="KW-0812">Transmembrane</keyword>
<dbReference type="Proteomes" id="UP000746471">
    <property type="component" value="Unassembled WGS sequence"/>
</dbReference>
<evidence type="ECO:0000256" key="3">
    <source>
        <dbReference type="ARBA" id="ARBA00022519"/>
    </source>
</evidence>
<feature type="transmembrane region" description="Helical" evidence="7">
    <location>
        <begin position="242"/>
        <end position="261"/>
    </location>
</feature>
<reference evidence="9 10" key="1">
    <citation type="submission" date="2021-05" db="EMBL/GenBank/DDBJ databases">
        <title>Fusibacter ferrireducens sp. nov., an anaerobic, sulfur- and Fe-reducing bacterium isolated from the mangrove sediment.</title>
        <authorList>
            <person name="Qiu D."/>
        </authorList>
    </citation>
    <scope>NUCLEOTIDE SEQUENCE [LARGE SCALE GENOMIC DNA]</scope>
    <source>
        <strain evidence="9 10">DSM 12116</strain>
    </source>
</reference>
<feature type="transmembrane region" description="Helical" evidence="7">
    <location>
        <begin position="214"/>
        <end position="236"/>
    </location>
</feature>
<feature type="transmembrane region" description="Helical" evidence="7">
    <location>
        <begin position="314"/>
        <end position="344"/>
    </location>
</feature>
<comment type="subcellular location">
    <subcellularLocation>
        <location evidence="1">Cell inner membrane</location>
        <topology evidence="1">Multi-pass membrane protein</topology>
    </subcellularLocation>
</comment>
<dbReference type="NCBIfam" id="TIGR00786">
    <property type="entry name" value="dctM"/>
    <property type="match status" value="1"/>
</dbReference>
<keyword evidence="5 7" id="KW-1133">Transmembrane helix</keyword>
<dbReference type="RefSeq" id="WP_213236013.1">
    <property type="nucleotide sequence ID" value="NZ_JAHBCL010000008.1"/>
</dbReference>
<gene>
    <name evidence="9" type="ORF">KHM83_06055</name>
</gene>
<keyword evidence="6 7" id="KW-0472">Membrane</keyword>
<comment type="caution">
    <text evidence="9">The sequence shown here is derived from an EMBL/GenBank/DDBJ whole genome shotgun (WGS) entry which is preliminary data.</text>
</comment>
<evidence type="ECO:0000256" key="2">
    <source>
        <dbReference type="ARBA" id="ARBA00022475"/>
    </source>
</evidence>
<organism evidence="9 10">
    <name type="scientific">Fusibacter paucivorans</name>
    <dbReference type="NCBI Taxonomy" id="76009"/>
    <lineage>
        <taxon>Bacteria</taxon>
        <taxon>Bacillati</taxon>
        <taxon>Bacillota</taxon>
        <taxon>Clostridia</taxon>
        <taxon>Eubacteriales</taxon>
        <taxon>Eubacteriales Family XII. Incertae Sedis</taxon>
        <taxon>Fusibacter</taxon>
    </lineage>
</organism>
<keyword evidence="2" id="KW-1003">Cell membrane</keyword>
<evidence type="ECO:0000256" key="7">
    <source>
        <dbReference type="SAM" id="Phobius"/>
    </source>
</evidence>
<evidence type="ECO:0000313" key="10">
    <source>
        <dbReference type="Proteomes" id="UP000746471"/>
    </source>
</evidence>
<dbReference type="PANTHER" id="PTHR33362">
    <property type="entry name" value="SIALIC ACID TRAP TRANSPORTER PERMEASE PROTEIN SIAT-RELATED"/>
    <property type="match status" value="1"/>
</dbReference>
<feature type="transmembrane region" description="Helical" evidence="7">
    <location>
        <begin position="171"/>
        <end position="193"/>
    </location>
</feature>
<feature type="transmembrane region" description="Helical" evidence="7">
    <location>
        <begin position="135"/>
        <end position="159"/>
    </location>
</feature>
<dbReference type="InterPro" id="IPR010656">
    <property type="entry name" value="DctM"/>
</dbReference>
<evidence type="ECO:0000259" key="8">
    <source>
        <dbReference type="Pfam" id="PF06808"/>
    </source>
</evidence>
<dbReference type="PANTHER" id="PTHR33362:SF5">
    <property type="entry name" value="C4-DICARBOXYLATE TRAP TRANSPORTER LARGE PERMEASE PROTEIN DCTM"/>
    <property type="match status" value="1"/>
</dbReference>
<dbReference type="EMBL" id="JAHBCL010000008">
    <property type="protein sequence ID" value="MBS7526233.1"/>
    <property type="molecule type" value="Genomic_DNA"/>
</dbReference>
<name>A0ABS5PME7_9FIRM</name>
<evidence type="ECO:0000256" key="1">
    <source>
        <dbReference type="ARBA" id="ARBA00004429"/>
    </source>
</evidence>
<dbReference type="Pfam" id="PF06808">
    <property type="entry name" value="DctM"/>
    <property type="match status" value="1"/>
</dbReference>
<keyword evidence="3" id="KW-0997">Cell inner membrane</keyword>
<evidence type="ECO:0000256" key="4">
    <source>
        <dbReference type="ARBA" id="ARBA00022692"/>
    </source>
</evidence>